<organism evidence="2 3">
    <name type="scientific">Streptomyces gardneri</name>
    <dbReference type="NCBI Taxonomy" id="66892"/>
    <lineage>
        <taxon>Bacteria</taxon>
        <taxon>Bacillati</taxon>
        <taxon>Actinomycetota</taxon>
        <taxon>Actinomycetes</taxon>
        <taxon>Kitasatosporales</taxon>
        <taxon>Streptomycetaceae</taxon>
        <taxon>Streptomyces</taxon>
    </lineage>
</organism>
<dbReference type="InterPro" id="IPR036390">
    <property type="entry name" value="WH_DNA-bd_sf"/>
</dbReference>
<dbReference type="InterPro" id="IPR036388">
    <property type="entry name" value="WH-like_DNA-bd_sf"/>
</dbReference>
<dbReference type="EMBL" id="BJMN01000077">
    <property type="protein sequence ID" value="GEB62082.1"/>
    <property type="molecule type" value="Genomic_DNA"/>
</dbReference>
<sequence length="122" mass="13391">MIAVCLPRVHHALMGEVRGSHSEWTFLTNHARVLLAISRDPGARLRDIAEGCGVTERTVQAIVTDLEEAGYLTRSRADDGRRNHYGIVRGSRFRHPAEAGHQISGLLTLLADPRGATEKGRS</sequence>
<feature type="domain" description="HTH marR-type" evidence="1">
    <location>
        <begin position="29"/>
        <end position="82"/>
    </location>
</feature>
<dbReference type="AlphaFoldDB" id="A0A4Y3RX00"/>
<comment type="caution">
    <text evidence="2">The sequence shown here is derived from an EMBL/GenBank/DDBJ whole genome shotgun (WGS) entry which is preliminary data.</text>
</comment>
<reference evidence="2 3" key="1">
    <citation type="submission" date="2019-06" db="EMBL/GenBank/DDBJ databases">
        <title>Whole genome shotgun sequence of Streptomyces gardneri NBRC 12865.</title>
        <authorList>
            <person name="Hosoyama A."/>
            <person name="Uohara A."/>
            <person name="Ohji S."/>
            <person name="Ichikawa N."/>
        </authorList>
    </citation>
    <scope>NUCLEOTIDE SEQUENCE [LARGE SCALE GENOMIC DNA]</scope>
    <source>
        <strain evidence="2 3">NBRC 12865</strain>
    </source>
</reference>
<dbReference type="GO" id="GO:0003700">
    <property type="term" value="F:DNA-binding transcription factor activity"/>
    <property type="evidence" value="ECO:0007669"/>
    <property type="project" value="InterPro"/>
</dbReference>
<evidence type="ECO:0000313" key="3">
    <source>
        <dbReference type="Proteomes" id="UP000315226"/>
    </source>
</evidence>
<evidence type="ECO:0000259" key="1">
    <source>
        <dbReference type="Pfam" id="PF12802"/>
    </source>
</evidence>
<protein>
    <submittedName>
        <fullName evidence="2">Transcriptional regulator</fullName>
    </submittedName>
</protein>
<name>A0A4Y3RX00_9ACTN</name>
<dbReference type="Pfam" id="PF12802">
    <property type="entry name" value="MarR_2"/>
    <property type="match status" value="1"/>
</dbReference>
<dbReference type="SUPFAM" id="SSF46785">
    <property type="entry name" value="Winged helix' DNA-binding domain"/>
    <property type="match status" value="1"/>
</dbReference>
<accession>A0A4Y3RX00</accession>
<proteinExistence type="predicted"/>
<dbReference type="Proteomes" id="UP000315226">
    <property type="component" value="Unassembled WGS sequence"/>
</dbReference>
<evidence type="ECO:0000313" key="2">
    <source>
        <dbReference type="EMBL" id="GEB62082.1"/>
    </source>
</evidence>
<keyword evidence="3" id="KW-1185">Reference proteome</keyword>
<gene>
    <name evidence="2" type="ORF">SGA01_76870</name>
</gene>
<dbReference type="InterPro" id="IPR000835">
    <property type="entry name" value="HTH_MarR-typ"/>
</dbReference>
<dbReference type="Gene3D" id="1.10.10.10">
    <property type="entry name" value="Winged helix-like DNA-binding domain superfamily/Winged helix DNA-binding domain"/>
    <property type="match status" value="1"/>
</dbReference>